<gene>
    <name evidence="1" type="ORF">A1O7_08252</name>
</gene>
<keyword evidence="2" id="KW-1185">Reference proteome</keyword>
<comment type="caution">
    <text evidence="1">The sequence shown here is derived from an EMBL/GenBank/DDBJ whole genome shotgun (WGS) entry which is preliminary data.</text>
</comment>
<evidence type="ECO:0000313" key="2">
    <source>
        <dbReference type="Proteomes" id="UP000019473"/>
    </source>
</evidence>
<accession>W9VQM6</accession>
<evidence type="ECO:0008006" key="3">
    <source>
        <dbReference type="Google" id="ProtNLM"/>
    </source>
</evidence>
<proteinExistence type="predicted"/>
<dbReference type="EMBL" id="AMGW01000006">
    <property type="protein sequence ID" value="EXJ55325.1"/>
    <property type="molecule type" value="Genomic_DNA"/>
</dbReference>
<dbReference type="RefSeq" id="XP_007760435.1">
    <property type="nucleotide sequence ID" value="XM_007762245.1"/>
</dbReference>
<dbReference type="AlphaFoldDB" id="W9VQM6"/>
<dbReference type="STRING" id="1182544.W9VQM6"/>
<evidence type="ECO:0000313" key="1">
    <source>
        <dbReference type="EMBL" id="EXJ55325.1"/>
    </source>
</evidence>
<dbReference type="GeneID" id="19182820"/>
<dbReference type="Proteomes" id="UP000019473">
    <property type="component" value="Unassembled WGS sequence"/>
</dbReference>
<name>W9VQM6_9EURO</name>
<reference evidence="1 2" key="1">
    <citation type="submission" date="2013-03" db="EMBL/GenBank/DDBJ databases">
        <title>The Genome Sequence of Cladophialophora yegresii CBS 114405.</title>
        <authorList>
            <consortium name="The Broad Institute Genomics Platform"/>
            <person name="Cuomo C."/>
            <person name="de Hoog S."/>
            <person name="Gorbushina A."/>
            <person name="Walker B."/>
            <person name="Young S.K."/>
            <person name="Zeng Q."/>
            <person name="Gargeya S."/>
            <person name="Fitzgerald M."/>
            <person name="Haas B."/>
            <person name="Abouelleil A."/>
            <person name="Allen A.W."/>
            <person name="Alvarado L."/>
            <person name="Arachchi H.M."/>
            <person name="Berlin A.M."/>
            <person name="Chapman S.B."/>
            <person name="Gainer-Dewar J."/>
            <person name="Goldberg J."/>
            <person name="Griggs A."/>
            <person name="Gujja S."/>
            <person name="Hansen M."/>
            <person name="Howarth C."/>
            <person name="Imamovic A."/>
            <person name="Ireland A."/>
            <person name="Larimer J."/>
            <person name="McCowan C."/>
            <person name="Murphy C."/>
            <person name="Pearson M."/>
            <person name="Poon T.W."/>
            <person name="Priest M."/>
            <person name="Roberts A."/>
            <person name="Saif S."/>
            <person name="Shea T."/>
            <person name="Sisk P."/>
            <person name="Sykes S."/>
            <person name="Wortman J."/>
            <person name="Nusbaum C."/>
            <person name="Birren B."/>
        </authorList>
    </citation>
    <scope>NUCLEOTIDE SEQUENCE [LARGE SCALE GENOMIC DNA]</scope>
    <source>
        <strain evidence="1 2">CBS 114405</strain>
    </source>
</reference>
<dbReference type="HOGENOM" id="CLU_2003693_0_0_1"/>
<protein>
    <recommendedName>
        <fullName evidence="3">Methyltransferase</fullName>
    </recommendedName>
</protein>
<organism evidence="1 2">
    <name type="scientific">Cladophialophora yegresii CBS 114405</name>
    <dbReference type="NCBI Taxonomy" id="1182544"/>
    <lineage>
        <taxon>Eukaryota</taxon>
        <taxon>Fungi</taxon>
        <taxon>Dikarya</taxon>
        <taxon>Ascomycota</taxon>
        <taxon>Pezizomycotina</taxon>
        <taxon>Eurotiomycetes</taxon>
        <taxon>Chaetothyriomycetidae</taxon>
        <taxon>Chaetothyriales</taxon>
        <taxon>Herpotrichiellaceae</taxon>
        <taxon>Cladophialophora</taxon>
    </lineage>
</organism>
<dbReference type="VEuPathDB" id="FungiDB:A1O7_08252"/>
<sequence>MGVIEKASKEIRPGQPPLTLPFQPDWYTPSHIAMVMRDGGFVDVQVHQQDSRFTAPTVERLAEMLSEGLKTLASMQGWAEEDIAKLVQTLPTFLGCLDTLTWDGTGVWIPMLANVAVCKKSDKG</sequence>